<dbReference type="HOGENOM" id="CLU_953439_0_0_1"/>
<evidence type="ECO:0000259" key="2">
    <source>
        <dbReference type="Pfam" id="PF05970"/>
    </source>
</evidence>
<sequence length="292" mass="32645">MQDVQAGTFPVISIQRCKQWMKEIKFQENVIQTHRCNQLNIEQSSAPLPSTECTASFTDFGKSSSSSNLPKTEAHLPTFGSGNVQEVIEHFADEWKLNMQQRKVYNIILQHFIKTHLCQQSDVPPLRMMLTGPEGTGKMHSVKAVYAAMSYFGFSHILCFLAPTGSAACLIDGQTIHKGLKISIQKSSSARCTTADDISDIHLTMSHKNHLEIRKEWSNVTYTFADEISMVPQTLLAEIDAVLCFAKEKPEAYFGDINIVLAGDFLQLPPVFGTPLDPYPKSNDKETMKHFG</sequence>
<comment type="catalytic activity">
    <reaction evidence="1">
        <text>ATP + H2O = ADP + phosphate + H(+)</text>
        <dbReference type="Rhea" id="RHEA:13065"/>
        <dbReference type="ChEBI" id="CHEBI:15377"/>
        <dbReference type="ChEBI" id="CHEBI:15378"/>
        <dbReference type="ChEBI" id="CHEBI:30616"/>
        <dbReference type="ChEBI" id="CHEBI:43474"/>
        <dbReference type="ChEBI" id="CHEBI:456216"/>
        <dbReference type="EC" id="5.6.2.3"/>
    </reaction>
</comment>
<evidence type="ECO:0000313" key="4">
    <source>
        <dbReference type="Proteomes" id="UP000017559"/>
    </source>
</evidence>
<keyword evidence="1" id="KW-0234">DNA repair</keyword>
<feature type="domain" description="DNA helicase Pif1-like DEAD-box helicase" evidence="2">
    <location>
        <begin position="96"/>
        <end position="272"/>
    </location>
</feature>
<dbReference type="GO" id="GO:0043139">
    <property type="term" value="F:5'-3' DNA helicase activity"/>
    <property type="evidence" value="ECO:0007669"/>
    <property type="project" value="UniProtKB-EC"/>
</dbReference>
<dbReference type="AlphaFoldDB" id="V2WJ84"/>
<accession>V2WJ84</accession>
<keyword evidence="1" id="KW-0067">ATP-binding</keyword>
<dbReference type="EC" id="5.6.2.3" evidence="1"/>
<dbReference type="GO" id="GO:0000723">
    <property type="term" value="P:telomere maintenance"/>
    <property type="evidence" value="ECO:0007669"/>
    <property type="project" value="InterPro"/>
</dbReference>
<name>V2WJ84_MONRO</name>
<dbReference type="Proteomes" id="UP000017559">
    <property type="component" value="Unassembled WGS sequence"/>
</dbReference>
<dbReference type="GO" id="GO:0006310">
    <property type="term" value="P:DNA recombination"/>
    <property type="evidence" value="ECO:0007669"/>
    <property type="project" value="UniProtKB-KW"/>
</dbReference>
<dbReference type="STRING" id="1381753.V2WJ84"/>
<dbReference type="InterPro" id="IPR051055">
    <property type="entry name" value="PIF1_helicase"/>
</dbReference>
<dbReference type="GO" id="GO:0016887">
    <property type="term" value="F:ATP hydrolysis activity"/>
    <property type="evidence" value="ECO:0007669"/>
    <property type="project" value="RHEA"/>
</dbReference>
<evidence type="ECO:0000256" key="1">
    <source>
        <dbReference type="RuleBase" id="RU363044"/>
    </source>
</evidence>
<gene>
    <name evidence="3" type="ORF">Moror_5459</name>
</gene>
<comment type="cofactor">
    <cofactor evidence="1">
        <name>Mg(2+)</name>
        <dbReference type="ChEBI" id="CHEBI:18420"/>
    </cofactor>
</comment>
<dbReference type="GO" id="GO:0006281">
    <property type="term" value="P:DNA repair"/>
    <property type="evidence" value="ECO:0007669"/>
    <property type="project" value="UniProtKB-KW"/>
</dbReference>
<organism evidence="3 4">
    <name type="scientific">Moniliophthora roreri (strain MCA 2997)</name>
    <name type="common">Cocoa frosty pod rot fungus</name>
    <name type="synonym">Crinipellis roreri</name>
    <dbReference type="NCBI Taxonomy" id="1381753"/>
    <lineage>
        <taxon>Eukaryota</taxon>
        <taxon>Fungi</taxon>
        <taxon>Dikarya</taxon>
        <taxon>Basidiomycota</taxon>
        <taxon>Agaricomycotina</taxon>
        <taxon>Agaricomycetes</taxon>
        <taxon>Agaricomycetidae</taxon>
        <taxon>Agaricales</taxon>
        <taxon>Marasmiineae</taxon>
        <taxon>Marasmiaceae</taxon>
        <taxon>Moniliophthora</taxon>
    </lineage>
</organism>
<protein>
    <recommendedName>
        <fullName evidence="1">ATP-dependent DNA helicase</fullName>
        <ecNumber evidence="1">5.6.2.3</ecNumber>
    </recommendedName>
</protein>
<keyword evidence="1" id="KW-0378">Hydrolase</keyword>
<dbReference type="Pfam" id="PF05970">
    <property type="entry name" value="PIF1"/>
    <property type="match status" value="1"/>
</dbReference>
<reference evidence="3 4" key="1">
    <citation type="journal article" date="2014" name="BMC Genomics">
        <title>Genome and secretome analysis of the hemibiotrophic fungal pathogen, Moniliophthora roreri, which causes frosty pod rot disease of cacao: mechanisms of the biotrophic and necrotrophic phases.</title>
        <authorList>
            <person name="Meinhardt L.W."/>
            <person name="Costa G.G.L."/>
            <person name="Thomazella D.P.T."/>
            <person name="Teixeira P.J.P.L."/>
            <person name="Carazzolle M.F."/>
            <person name="Schuster S.C."/>
            <person name="Carlson J.E."/>
            <person name="Guiltinan M.J."/>
            <person name="Mieczkowski P."/>
            <person name="Farmer A."/>
            <person name="Ramaraj T."/>
            <person name="Crozier J."/>
            <person name="Davis R.E."/>
            <person name="Shao J."/>
            <person name="Melnick R.L."/>
            <person name="Pereira G.A.G."/>
            <person name="Bailey B.A."/>
        </authorList>
    </citation>
    <scope>NUCLEOTIDE SEQUENCE [LARGE SCALE GENOMIC DNA]</scope>
    <source>
        <strain evidence="3 4">MCA 2997</strain>
    </source>
</reference>
<dbReference type="InterPro" id="IPR027417">
    <property type="entry name" value="P-loop_NTPase"/>
</dbReference>
<dbReference type="PANTHER" id="PTHR47642">
    <property type="entry name" value="ATP-DEPENDENT DNA HELICASE"/>
    <property type="match status" value="1"/>
</dbReference>
<keyword evidence="4" id="KW-1185">Reference proteome</keyword>
<dbReference type="InterPro" id="IPR010285">
    <property type="entry name" value="DNA_helicase_pif1-like_DEAD"/>
</dbReference>
<dbReference type="KEGG" id="mrr:Moror_5459"/>
<keyword evidence="1" id="KW-0233">DNA recombination</keyword>
<keyword evidence="1" id="KW-0227">DNA damage</keyword>
<comment type="caution">
    <text evidence="3">The sequence shown here is derived from an EMBL/GenBank/DDBJ whole genome shotgun (WGS) entry which is preliminary data.</text>
</comment>
<dbReference type="OrthoDB" id="432234at2759"/>
<dbReference type="EMBL" id="AWSO01002334">
    <property type="protein sequence ID" value="ESK81627.1"/>
    <property type="molecule type" value="Genomic_DNA"/>
</dbReference>
<comment type="similarity">
    <text evidence="1">Belongs to the helicase family.</text>
</comment>
<keyword evidence="1" id="KW-0347">Helicase</keyword>
<proteinExistence type="inferred from homology"/>
<evidence type="ECO:0000313" key="3">
    <source>
        <dbReference type="EMBL" id="ESK81627.1"/>
    </source>
</evidence>
<dbReference type="Gene3D" id="3.40.50.300">
    <property type="entry name" value="P-loop containing nucleotide triphosphate hydrolases"/>
    <property type="match status" value="1"/>
</dbReference>
<keyword evidence="1" id="KW-0547">Nucleotide-binding</keyword>
<dbReference type="SUPFAM" id="SSF52540">
    <property type="entry name" value="P-loop containing nucleoside triphosphate hydrolases"/>
    <property type="match status" value="1"/>
</dbReference>
<dbReference type="GO" id="GO:0005524">
    <property type="term" value="F:ATP binding"/>
    <property type="evidence" value="ECO:0007669"/>
    <property type="project" value="UniProtKB-KW"/>
</dbReference>